<comment type="cofactor">
    <cofactor evidence="2">
        <name>Zn(2+)</name>
        <dbReference type="ChEBI" id="CHEBI:29105"/>
    </cofactor>
</comment>
<keyword evidence="5 9" id="KW-0378">Hydrolase</keyword>
<dbReference type="EC" id="3.5.1.16" evidence="9"/>
<dbReference type="NCBIfam" id="NF006370">
    <property type="entry name" value="PRK08596.1"/>
    <property type="match status" value="1"/>
</dbReference>
<name>A0ABT2QQL0_9STAP</name>
<dbReference type="InterPro" id="IPR011650">
    <property type="entry name" value="Peptidase_M20_dimer"/>
</dbReference>
<evidence type="ECO:0000256" key="1">
    <source>
        <dbReference type="ARBA" id="ARBA00001941"/>
    </source>
</evidence>
<dbReference type="Pfam" id="PF01546">
    <property type="entry name" value="Peptidase_M20"/>
    <property type="match status" value="1"/>
</dbReference>
<dbReference type="InterPro" id="IPR010182">
    <property type="entry name" value="ArgE/DapE"/>
</dbReference>
<evidence type="ECO:0000313" key="9">
    <source>
        <dbReference type="EMBL" id="MCU5746274.1"/>
    </source>
</evidence>
<dbReference type="SUPFAM" id="SSF53187">
    <property type="entry name" value="Zn-dependent exopeptidases"/>
    <property type="match status" value="1"/>
</dbReference>
<evidence type="ECO:0000256" key="4">
    <source>
        <dbReference type="ARBA" id="ARBA00022723"/>
    </source>
</evidence>
<evidence type="ECO:0000256" key="7">
    <source>
        <dbReference type="ARBA" id="ARBA00023285"/>
    </source>
</evidence>
<dbReference type="InterPro" id="IPR002933">
    <property type="entry name" value="Peptidase_M20"/>
</dbReference>
<feature type="domain" description="Peptidase M20 dimerisation" evidence="8">
    <location>
        <begin position="199"/>
        <end position="293"/>
    </location>
</feature>
<dbReference type="EMBL" id="JAOPKZ010000009">
    <property type="protein sequence ID" value="MCU5746274.1"/>
    <property type="molecule type" value="Genomic_DNA"/>
</dbReference>
<sequence length="411" mass="45779">MEQRFKNILEMLVKYQTESPPARNTDPLQDEIQQILEEIGFEIQRIPLYKNDSVINATLRGKDPTAPKLILNGHIDVAQVGESSEWTYPPFQLTEVDEYLYGRGVADMKGGMAALLYVLERLHSEQLQPLGDIIVQSVVGEEVGEAGTKTACEHAPQADLGIVLDTSEQMAQGQGGVVTGWITVSSRETIHDGARLNMIHAGGGIYGASAIEKMTKVIQSLNELERHWAVTKSYPGMPAGSTTINPAVIEGGRHPAFVADQCNLWVTVHYLPDENHEEVIAEVESHLNKMAEADVWLRNNPLQYDWGGTSMIEDKNEVFPSFTLPIDHPGYHLLKESHEKVLNQPLQSNMSSTVTDGGWLEFFGIPTILYGPGELKEAHSVDEKIKVTELEQFAEVLTQFLKEWYKHPKKG</sequence>
<keyword evidence="10" id="KW-1185">Reference proteome</keyword>
<keyword evidence="4" id="KW-0479">Metal-binding</keyword>
<evidence type="ECO:0000256" key="3">
    <source>
        <dbReference type="ARBA" id="ARBA00006247"/>
    </source>
</evidence>
<evidence type="ECO:0000256" key="2">
    <source>
        <dbReference type="ARBA" id="ARBA00001947"/>
    </source>
</evidence>
<protein>
    <submittedName>
        <fullName evidence="9">Acetylornithine deacetylase</fullName>
        <ecNumber evidence="9">3.5.1.16</ecNumber>
    </submittedName>
</protein>
<comment type="similarity">
    <text evidence="3">Belongs to the peptidase M20A family.</text>
</comment>
<dbReference type="InterPro" id="IPR050072">
    <property type="entry name" value="Peptidase_M20A"/>
</dbReference>
<dbReference type="SUPFAM" id="SSF55031">
    <property type="entry name" value="Bacterial exopeptidase dimerisation domain"/>
    <property type="match status" value="1"/>
</dbReference>
<keyword evidence="7" id="KW-0170">Cobalt</keyword>
<organism evidence="9 10">
    <name type="scientific">Staphylococcus marylandisciuri</name>
    <dbReference type="NCBI Taxonomy" id="2981529"/>
    <lineage>
        <taxon>Bacteria</taxon>
        <taxon>Bacillati</taxon>
        <taxon>Bacillota</taxon>
        <taxon>Bacilli</taxon>
        <taxon>Bacillales</taxon>
        <taxon>Staphylococcaceae</taxon>
        <taxon>Staphylococcus</taxon>
    </lineage>
</organism>
<dbReference type="Gene3D" id="3.30.70.360">
    <property type="match status" value="1"/>
</dbReference>
<dbReference type="PANTHER" id="PTHR43808:SF24">
    <property type="entry name" value="N-FORMYL-4-AMINO-5-AMINOMETHYL-2-METHYLPYRIMIDINE DEFORMYLASE"/>
    <property type="match status" value="1"/>
</dbReference>
<evidence type="ECO:0000259" key="8">
    <source>
        <dbReference type="Pfam" id="PF07687"/>
    </source>
</evidence>
<evidence type="ECO:0000256" key="5">
    <source>
        <dbReference type="ARBA" id="ARBA00022801"/>
    </source>
</evidence>
<evidence type="ECO:0000256" key="6">
    <source>
        <dbReference type="ARBA" id="ARBA00022833"/>
    </source>
</evidence>
<reference evidence="9 10" key="1">
    <citation type="journal article" date="2023" name="Int. J. Syst. Evol. Microbiol.">
        <title>Streptococcus sciuri sp. nov., Staphylococcus marylandisciuri sp. nov. and Staphylococcus americanisciuri sp. nov., isolated from faeces of eastern grey squirrel (Sciurus carolinensis).</title>
        <authorList>
            <person name="Volokhov D.V."/>
            <person name="Zagorodnyaya T.A."/>
            <person name="Furtak V.A."/>
            <person name="Nattanmai G."/>
            <person name="Randall L."/>
            <person name="Jose S."/>
            <person name="Gao Y."/>
            <person name="Eisenberg T."/>
            <person name="Delmonte P."/>
            <person name="Blom J."/>
            <person name="Mitchell K.K."/>
        </authorList>
    </citation>
    <scope>NUCLEOTIDE SEQUENCE [LARGE SCALE GENOMIC DNA]</scope>
    <source>
        <strain evidence="9 10">SQ8-PEA</strain>
    </source>
</reference>
<evidence type="ECO:0000313" key="10">
    <source>
        <dbReference type="Proteomes" id="UP001209553"/>
    </source>
</evidence>
<dbReference type="InterPro" id="IPR036264">
    <property type="entry name" value="Bact_exopeptidase_dim_dom"/>
</dbReference>
<dbReference type="GO" id="GO:0008777">
    <property type="term" value="F:acetylornithine deacetylase activity"/>
    <property type="evidence" value="ECO:0007669"/>
    <property type="project" value="UniProtKB-EC"/>
</dbReference>
<comment type="cofactor">
    <cofactor evidence="1">
        <name>Co(2+)</name>
        <dbReference type="ChEBI" id="CHEBI:48828"/>
    </cofactor>
</comment>
<dbReference type="PANTHER" id="PTHR43808">
    <property type="entry name" value="ACETYLORNITHINE DEACETYLASE"/>
    <property type="match status" value="1"/>
</dbReference>
<gene>
    <name evidence="9" type="ORF">N9R04_06030</name>
</gene>
<keyword evidence="6" id="KW-0862">Zinc</keyword>
<accession>A0ABT2QQL0</accession>
<dbReference type="Pfam" id="PF07687">
    <property type="entry name" value="M20_dimer"/>
    <property type="match status" value="1"/>
</dbReference>
<comment type="caution">
    <text evidence="9">The sequence shown here is derived from an EMBL/GenBank/DDBJ whole genome shotgun (WGS) entry which is preliminary data.</text>
</comment>
<proteinExistence type="inferred from homology"/>
<dbReference type="NCBIfam" id="TIGR01910">
    <property type="entry name" value="DapE-ArgE"/>
    <property type="match status" value="1"/>
</dbReference>
<dbReference type="Gene3D" id="3.40.630.10">
    <property type="entry name" value="Zn peptidases"/>
    <property type="match status" value="2"/>
</dbReference>
<dbReference type="Proteomes" id="UP001209553">
    <property type="component" value="Unassembled WGS sequence"/>
</dbReference>